<evidence type="ECO:0000313" key="1">
    <source>
        <dbReference type="EMBL" id="TRZ02297.1"/>
    </source>
</evidence>
<dbReference type="EMBL" id="SRMA01023989">
    <property type="protein sequence ID" value="TRZ02296.1"/>
    <property type="molecule type" value="Genomic_DNA"/>
</dbReference>
<protein>
    <submittedName>
        <fullName evidence="1">Uncharacterized protein</fullName>
    </submittedName>
</protein>
<dbReference type="OrthoDB" id="1898716at2759"/>
<sequence>MKPVISAKSPGIRLLSIHKTISDNMALHFSQRGISSPRTATGIFELNRGSQEKKAWFEENASKNRDKKK</sequence>
<reference evidence="1 2" key="1">
    <citation type="journal article" date="2019" name="Sci. Data">
        <title>Hybrid genome assembly and annotation of Danionella translucida.</title>
        <authorList>
            <person name="Kadobianskyi M."/>
            <person name="Schulze L."/>
            <person name="Schuelke M."/>
            <person name="Judkewitz B."/>
        </authorList>
    </citation>
    <scope>NUCLEOTIDE SEQUENCE [LARGE SCALE GENOMIC DNA]</scope>
    <source>
        <strain evidence="1 2">Bolton</strain>
    </source>
</reference>
<reference evidence="1" key="2">
    <citation type="submission" date="2019-04" db="EMBL/GenBank/DDBJ databases">
        <authorList>
            <person name="Kadobianskyi M."/>
            <person name="Schulze L."/>
            <person name="Schuelke M."/>
            <person name="Judkewitz B."/>
        </authorList>
    </citation>
    <scope>NUCLEOTIDE SEQUENCE</scope>
    <source>
        <strain evidence="1">Bolton</strain>
        <tissue evidence="1">Whole-body</tissue>
    </source>
</reference>
<organism evidence="1 2">
    <name type="scientific">Danionella cerebrum</name>
    <dbReference type="NCBI Taxonomy" id="2873325"/>
    <lineage>
        <taxon>Eukaryota</taxon>
        <taxon>Metazoa</taxon>
        <taxon>Chordata</taxon>
        <taxon>Craniata</taxon>
        <taxon>Vertebrata</taxon>
        <taxon>Euteleostomi</taxon>
        <taxon>Actinopterygii</taxon>
        <taxon>Neopterygii</taxon>
        <taxon>Teleostei</taxon>
        <taxon>Ostariophysi</taxon>
        <taxon>Cypriniformes</taxon>
        <taxon>Danionidae</taxon>
        <taxon>Danioninae</taxon>
        <taxon>Danionella</taxon>
    </lineage>
</organism>
<evidence type="ECO:0000313" key="2">
    <source>
        <dbReference type="Proteomes" id="UP000316079"/>
    </source>
</evidence>
<gene>
    <name evidence="1" type="ORF">DNTS_025277</name>
</gene>
<accession>A0A553RJE5</accession>
<dbReference type="EMBL" id="SRMA01023989">
    <property type="protein sequence ID" value="TRZ02297.1"/>
    <property type="molecule type" value="Genomic_DNA"/>
</dbReference>
<comment type="caution">
    <text evidence="1">The sequence shown here is derived from an EMBL/GenBank/DDBJ whole genome shotgun (WGS) entry which is preliminary data.</text>
</comment>
<proteinExistence type="predicted"/>
<name>A0A553RJE5_9TELE</name>
<dbReference type="AlphaFoldDB" id="A0A553RJE5"/>
<dbReference type="Proteomes" id="UP000316079">
    <property type="component" value="Unassembled WGS sequence"/>
</dbReference>
<keyword evidence="2" id="KW-1185">Reference proteome</keyword>